<dbReference type="Gramene" id="LPERR05G03950.2">
    <property type="protein sequence ID" value="LPERR05G03950.2"/>
    <property type="gene ID" value="LPERR05G03950"/>
</dbReference>
<reference evidence="1 2" key="1">
    <citation type="submission" date="2012-08" db="EMBL/GenBank/DDBJ databases">
        <title>Oryza genome evolution.</title>
        <authorList>
            <person name="Wing R.A."/>
        </authorList>
    </citation>
    <scope>NUCLEOTIDE SEQUENCE</scope>
</reference>
<accession>A0A0D9WD65</accession>
<evidence type="ECO:0000313" key="2">
    <source>
        <dbReference type="Proteomes" id="UP000032180"/>
    </source>
</evidence>
<name>A0A0D9WD65_9ORYZ</name>
<evidence type="ECO:0000313" key="1">
    <source>
        <dbReference type="EnsemblPlants" id="LPERR05G03950.2"/>
    </source>
</evidence>
<reference evidence="1" key="3">
    <citation type="submission" date="2015-04" db="UniProtKB">
        <authorList>
            <consortium name="EnsemblPlants"/>
        </authorList>
    </citation>
    <scope>IDENTIFICATION</scope>
</reference>
<organism evidence="1 2">
    <name type="scientific">Leersia perrieri</name>
    <dbReference type="NCBI Taxonomy" id="77586"/>
    <lineage>
        <taxon>Eukaryota</taxon>
        <taxon>Viridiplantae</taxon>
        <taxon>Streptophyta</taxon>
        <taxon>Embryophyta</taxon>
        <taxon>Tracheophyta</taxon>
        <taxon>Spermatophyta</taxon>
        <taxon>Magnoliopsida</taxon>
        <taxon>Liliopsida</taxon>
        <taxon>Poales</taxon>
        <taxon>Poaceae</taxon>
        <taxon>BOP clade</taxon>
        <taxon>Oryzoideae</taxon>
        <taxon>Oryzeae</taxon>
        <taxon>Oryzinae</taxon>
        <taxon>Leersia</taxon>
    </lineage>
</organism>
<sequence>MGPYLSERCAAGGDWWNRHCCTRGTGQMRLEVGRPKRREAKQIQLLRRPPARGEAFTVGIRLTAGGDGKSILVLQFL</sequence>
<dbReference type="AlphaFoldDB" id="A0A0D9WD65"/>
<reference evidence="2" key="2">
    <citation type="submission" date="2013-12" db="EMBL/GenBank/DDBJ databases">
        <authorList>
            <person name="Yu Y."/>
            <person name="Lee S."/>
            <person name="de Baynast K."/>
            <person name="Wissotski M."/>
            <person name="Liu L."/>
            <person name="Talag J."/>
            <person name="Goicoechea J."/>
            <person name="Angelova A."/>
            <person name="Jetty R."/>
            <person name="Kudrna D."/>
            <person name="Golser W."/>
            <person name="Rivera L."/>
            <person name="Zhang J."/>
            <person name="Wing R."/>
        </authorList>
    </citation>
    <scope>NUCLEOTIDE SEQUENCE</scope>
</reference>
<keyword evidence="2" id="KW-1185">Reference proteome</keyword>
<proteinExistence type="predicted"/>
<protein>
    <submittedName>
        <fullName evidence="1">Uncharacterized protein</fullName>
    </submittedName>
</protein>
<dbReference type="Proteomes" id="UP000032180">
    <property type="component" value="Chromosome 5"/>
</dbReference>
<dbReference type="EnsemblPlants" id="LPERR05G03950.2">
    <property type="protein sequence ID" value="LPERR05G03950.2"/>
    <property type="gene ID" value="LPERR05G03950"/>
</dbReference>